<dbReference type="AlphaFoldDB" id="A0AB39BUD8"/>
<dbReference type="EMBL" id="CP162551">
    <property type="protein sequence ID" value="XDI36976.1"/>
    <property type="molecule type" value="Genomic_DNA"/>
</dbReference>
<proteinExistence type="predicted"/>
<sequence length="287" mass="32201">MNNDMFYGSDYKFLPVTSVGDGACIQVRPDLFSYTNKIVNIVFVGDPTKDEFVLVDAGLPRCSKEIIETSENIFGPNSRPKAIMLTHGHFDHVGSIIELIDHWDIPVFAHSLEYPYLTGEREYPEPDSSVEGGVIAKISPLFPNEPINIKEQLHPLPIDGTVPFLDEFRWVPTPGHSPGHVSFFREKDRSLIAGDAFITVRQDSLYKTITQQKEINGPPRYLTTDWDLAYDSVKVIRDLRPAAAITGHGVPMSGSELTDSLEKLVTDFKEVSIPDFGKYVDKKDTHH</sequence>
<name>A0AB39BUD8_9BACI</name>
<reference evidence="2" key="1">
    <citation type="submission" date="2024-07" db="EMBL/GenBank/DDBJ databases">
        <title>Identification and characteristics of an arsenic-resistant bacterial isolate, which belongs to a novel species.</title>
        <authorList>
            <person name="Juszczyk A."/>
            <person name="Kowalczyk A."/>
            <person name="Was K."/>
            <person name="Kosowicz W."/>
            <person name="Budzyn A."/>
            <person name="Latowski D."/>
        </authorList>
    </citation>
    <scope>NUCLEOTIDE SEQUENCE</scope>
    <source>
        <strain evidence="2">As8PL</strain>
    </source>
</reference>
<dbReference type="PANTHER" id="PTHR42951:SF17">
    <property type="entry name" value="METALLO-BETA-LACTAMASE DOMAIN-CONTAINING PROTEIN"/>
    <property type="match status" value="1"/>
</dbReference>
<dbReference type="SMART" id="SM00849">
    <property type="entry name" value="Lactamase_B"/>
    <property type="match status" value="1"/>
</dbReference>
<organism evidence="2">
    <name type="scientific">Alkalihalophilus sp. As8PL</name>
    <dbReference type="NCBI Taxonomy" id="3237103"/>
    <lineage>
        <taxon>Bacteria</taxon>
        <taxon>Bacillati</taxon>
        <taxon>Bacillota</taxon>
        <taxon>Bacilli</taxon>
        <taxon>Bacillales</taxon>
        <taxon>Bacillaceae</taxon>
        <taxon>Alkalihalophilus</taxon>
    </lineage>
</organism>
<dbReference type="Gene3D" id="3.60.15.10">
    <property type="entry name" value="Ribonuclease Z/Hydroxyacylglutathione hydrolase-like"/>
    <property type="match status" value="1"/>
</dbReference>
<dbReference type="SUPFAM" id="SSF56281">
    <property type="entry name" value="Metallo-hydrolase/oxidoreductase"/>
    <property type="match status" value="1"/>
</dbReference>
<feature type="domain" description="Metallo-beta-lactamase" evidence="1">
    <location>
        <begin position="38"/>
        <end position="248"/>
    </location>
</feature>
<dbReference type="CDD" id="cd07721">
    <property type="entry name" value="yflN-like_MBL-fold"/>
    <property type="match status" value="1"/>
</dbReference>
<dbReference type="PANTHER" id="PTHR42951">
    <property type="entry name" value="METALLO-BETA-LACTAMASE DOMAIN-CONTAINING"/>
    <property type="match status" value="1"/>
</dbReference>
<dbReference type="InterPro" id="IPR001279">
    <property type="entry name" value="Metallo-B-lactamas"/>
</dbReference>
<accession>A0AB39BUD8</accession>
<dbReference type="InterPro" id="IPR036866">
    <property type="entry name" value="RibonucZ/Hydroxyglut_hydro"/>
</dbReference>
<evidence type="ECO:0000313" key="2">
    <source>
        <dbReference type="EMBL" id="XDI36976.1"/>
    </source>
</evidence>
<gene>
    <name evidence="2" type="ORF">AB3N04_01325</name>
</gene>
<protein>
    <submittedName>
        <fullName evidence="2">MBL fold metallo-hydrolase</fullName>
    </submittedName>
</protein>
<dbReference type="Pfam" id="PF00753">
    <property type="entry name" value="Lactamase_B"/>
    <property type="match status" value="1"/>
</dbReference>
<dbReference type="InterPro" id="IPR050855">
    <property type="entry name" value="NDM-1-like"/>
</dbReference>
<dbReference type="RefSeq" id="WP_368504356.1">
    <property type="nucleotide sequence ID" value="NZ_CP162551.1"/>
</dbReference>
<evidence type="ECO:0000259" key="1">
    <source>
        <dbReference type="SMART" id="SM00849"/>
    </source>
</evidence>